<name>A0ABY5RHN6_HALLR</name>
<dbReference type="Proteomes" id="UP001058330">
    <property type="component" value="Chromosome"/>
</dbReference>
<keyword evidence="1" id="KW-1133">Transmembrane helix</keyword>
<dbReference type="RefSeq" id="WP_258302697.1">
    <property type="nucleotide sequence ID" value="NZ_CP078063.1"/>
</dbReference>
<evidence type="ECO:0000313" key="3">
    <source>
        <dbReference type="Proteomes" id="UP001058330"/>
    </source>
</evidence>
<protein>
    <submittedName>
        <fullName evidence="2">Uncharacterized protein</fullName>
    </submittedName>
</protein>
<reference evidence="2" key="1">
    <citation type="submission" date="2021-07" db="EMBL/GenBank/DDBJ databases">
        <title>Studies on halocins as antimicrobial molecules from haloarchaea.</title>
        <authorList>
            <person name="Kumar S."/>
            <person name="Khare S.K."/>
        </authorList>
    </citation>
    <scope>NUCLEOTIDE SEQUENCE</scope>
    <source>
        <strain evidence="2">NCIM 5678</strain>
    </source>
</reference>
<dbReference type="GeneID" id="74527592"/>
<dbReference type="EMBL" id="CP078063">
    <property type="protein sequence ID" value="UVE50660.1"/>
    <property type="molecule type" value="Genomic_DNA"/>
</dbReference>
<accession>A0ABY5RHN6</accession>
<feature type="transmembrane region" description="Helical" evidence="1">
    <location>
        <begin position="7"/>
        <end position="28"/>
    </location>
</feature>
<evidence type="ECO:0000256" key="1">
    <source>
        <dbReference type="SAM" id="Phobius"/>
    </source>
</evidence>
<dbReference type="Pfam" id="PF26047">
    <property type="entry name" value="DUF8015"/>
    <property type="match status" value="1"/>
</dbReference>
<keyword evidence="3" id="KW-1185">Reference proteome</keyword>
<feature type="transmembrane region" description="Helical" evidence="1">
    <location>
        <begin position="34"/>
        <end position="54"/>
    </location>
</feature>
<proteinExistence type="predicted"/>
<evidence type="ECO:0000313" key="2">
    <source>
        <dbReference type="EMBL" id="UVE50660.1"/>
    </source>
</evidence>
<keyword evidence="1" id="KW-0472">Membrane</keyword>
<gene>
    <name evidence="2" type="ORF">KU306_01815</name>
</gene>
<sequence>MDYTWQYYDLVLVGIFVSLVAGVVIGQFTSFSPTASIVGFSSIAAVLMGHGLFINGPVDEPADLTDEVETLN</sequence>
<organism evidence="2 3">
    <name type="scientific">Haloferax larsenii</name>
    <dbReference type="NCBI Taxonomy" id="302484"/>
    <lineage>
        <taxon>Archaea</taxon>
        <taxon>Methanobacteriati</taxon>
        <taxon>Methanobacteriota</taxon>
        <taxon>Stenosarchaea group</taxon>
        <taxon>Halobacteria</taxon>
        <taxon>Halobacteriales</taxon>
        <taxon>Haloferacaceae</taxon>
        <taxon>Haloferax</taxon>
    </lineage>
</organism>
<keyword evidence="1" id="KW-0812">Transmembrane</keyword>
<dbReference type="InterPro" id="IPR058328">
    <property type="entry name" value="DUF8015"/>
</dbReference>